<evidence type="ECO:0000313" key="1">
    <source>
        <dbReference type="EMBL" id="KKL26317.1"/>
    </source>
</evidence>
<accession>A0A0F9CIQ5</accession>
<gene>
    <name evidence="1" type="ORF">LCGC14_2396530</name>
</gene>
<protein>
    <submittedName>
        <fullName evidence="1">Uncharacterized protein</fullName>
    </submittedName>
</protein>
<organism evidence="1">
    <name type="scientific">marine sediment metagenome</name>
    <dbReference type="NCBI Taxonomy" id="412755"/>
    <lineage>
        <taxon>unclassified sequences</taxon>
        <taxon>metagenomes</taxon>
        <taxon>ecological metagenomes</taxon>
    </lineage>
</organism>
<dbReference type="EMBL" id="LAZR01035880">
    <property type="protein sequence ID" value="KKL26317.1"/>
    <property type="molecule type" value="Genomic_DNA"/>
</dbReference>
<comment type="caution">
    <text evidence="1">The sequence shown here is derived from an EMBL/GenBank/DDBJ whole genome shotgun (WGS) entry which is preliminary data.</text>
</comment>
<name>A0A0F9CIQ5_9ZZZZ</name>
<reference evidence="1" key="1">
    <citation type="journal article" date="2015" name="Nature">
        <title>Complex archaea that bridge the gap between prokaryotes and eukaryotes.</title>
        <authorList>
            <person name="Spang A."/>
            <person name="Saw J.H."/>
            <person name="Jorgensen S.L."/>
            <person name="Zaremba-Niedzwiedzka K."/>
            <person name="Martijn J."/>
            <person name="Lind A.E."/>
            <person name="van Eijk R."/>
            <person name="Schleper C."/>
            <person name="Guy L."/>
            <person name="Ettema T.J."/>
        </authorList>
    </citation>
    <scope>NUCLEOTIDE SEQUENCE</scope>
</reference>
<proteinExistence type="predicted"/>
<sequence length="66" mass="6906">MTVVDDVEAKEAEIAGKITFVKTMGGKATDSLWVDGDGGYAALKSICDVQSNLLTTLAAELETLVT</sequence>
<dbReference type="AlphaFoldDB" id="A0A0F9CIQ5"/>